<evidence type="ECO:0000256" key="1">
    <source>
        <dbReference type="SAM" id="MobiDB-lite"/>
    </source>
</evidence>
<gene>
    <name evidence="2" type="ORF">MAE02_59280</name>
</gene>
<evidence type="ECO:0000313" key="2">
    <source>
        <dbReference type="EMBL" id="GEO18232.1"/>
    </source>
</evidence>
<protein>
    <submittedName>
        <fullName evidence="2">Uncharacterized protein</fullName>
    </submittedName>
</protein>
<comment type="caution">
    <text evidence="2">The sequence shown here is derived from an EMBL/GenBank/DDBJ whole genome shotgun (WGS) entry which is preliminary data.</text>
</comment>
<reference evidence="2 3" key="1">
    <citation type="submission" date="2019-07" db="EMBL/GenBank/DDBJ databases">
        <title>Whole genome shotgun sequence of Microvirga aerophila NBRC 106136.</title>
        <authorList>
            <person name="Hosoyama A."/>
            <person name="Uohara A."/>
            <person name="Ohji S."/>
            <person name="Ichikawa N."/>
        </authorList>
    </citation>
    <scope>NUCLEOTIDE SEQUENCE [LARGE SCALE GENOMIC DNA]</scope>
    <source>
        <strain evidence="2 3">NBRC 106136</strain>
    </source>
</reference>
<name>A0A512C1Z1_9HYPH</name>
<sequence length="76" mass="8369">MGLAWTADAVDLTIVQRDDDGTFRSLSITLAQLLAALEWRRRLTREIAERLSRGQALSSADRPNGTRVSDMPGGEI</sequence>
<accession>A0A512C1Z1</accession>
<evidence type="ECO:0000313" key="3">
    <source>
        <dbReference type="Proteomes" id="UP000321085"/>
    </source>
</evidence>
<keyword evidence="3" id="KW-1185">Reference proteome</keyword>
<feature type="region of interest" description="Disordered" evidence="1">
    <location>
        <begin position="52"/>
        <end position="76"/>
    </location>
</feature>
<organism evidence="2 3">
    <name type="scientific">Microvirga aerophila</name>
    <dbReference type="NCBI Taxonomy" id="670291"/>
    <lineage>
        <taxon>Bacteria</taxon>
        <taxon>Pseudomonadati</taxon>
        <taxon>Pseudomonadota</taxon>
        <taxon>Alphaproteobacteria</taxon>
        <taxon>Hyphomicrobiales</taxon>
        <taxon>Methylobacteriaceae</taxon>
        <taxon>Microvirga</taxon>
    </lineage>
</organism>
<proteinExistence type="predicted"/>
<dbReference type="Proteomes" id="UP000321085">
    <property type="component" value="Unassembled WGS sequence"/>
</dbReference>
<dbReference type="AlphaFoldDB" id="A0A512C1Z1"/>
<dbReference type="EMBL" id="BJYU01000169">
    <property type="protein sequence ID" value="GEO18232.1"/>
    <property type="molecule type" value="Genomic_DNA"/>
</dbReference>